<proteinExistence type="inferred from homology"/>
<comment type="similarity">
    <text evidence="13">Belongs to the methylthiotransferase family. MiaB subfamily.</text>
</comment>
<keyword evidence="2 13" id="KW-0004">4Fe-4S</keyword>
<evidence type="ECO:0000256" key="7">
    <source>
        <dbReference type="ARBA" id="ARBA00023014"/>
    </source>
</evidence>
<dbReference type="PANTHER" id="PTHR43020">
    <property type="entry name" value="CDK5 REGULATORY SUBUNIT-ASSOCIATED PROTEIN 1"/>
    <property type="match status" value="1"/>
</dbReference>
<dbReference type="InterPro" id="IPR013848">
    <property type="entry name" value="Methylthiotransferase_N"/>
</dbReference>
<keyword evidence="7 13" id="KW-0411">Iron-sulfur</keyword>
<feature type="binding site" evidence="13">
    <location>
        <position position="48"/>
    </location>
    <ligand>
        <name>[4Fe-4S] cluster</name>
        <dbReference type="ChEBI" id="CHEBI:49883"/>
        <label>1</label>
    </ligand>
</feature>
<evidence type="ECO:0000256" key="11">
    <source>
        <dbReference type="ARBA" id="ARBA00080698"/>
    </source>
</evidence>
<dbReference type="SFLD" id="SFLDS00029">
    <property type="entry name" value="Radical_SAM"/>
    <property type="match status" value="1"/>
</dbReference>
<dbReference type="SFLD" id="SFLDG01082">
    <property type="entry name" value="B12-binding_domain_containing"/>
    <property type="match status" value="1"/>
</dbReference>
<keyword evidence="5 13" id="KW-0479">Metal-binding</keyword>
<evidence type="ECO:0000256" key="2">
    <source>
        <dbReference type="ARBA" id="ARBA00022485"/>
    </source>
</evidence>
<dbReference type="Proteomes" id="UP000754226">
    <property type="component" value="Unassembled WGS sequence"/>
</dbReference>
<sequence length="441" mass="49838">MNKTYAIINYGCQMNESDSEHYAGQLLDLGYKASEDYEHADVVVINTCCVRENAEKKILGKVGEMKRLKRENPDMVLCVAGCMAQEWGKDLQKKYPQVDLVLGTAHVNNFSSILQNHLAGHGSAESVYDDLAIMPREFEGSFVRKSSFAAWVPIMYGCNNFCTYCIVPYVRGRERSRGAEAICHEIEKAVALGYKEFTLLGQNVNSYGKDRGEEEGFSKLLKLVDAIPGVERIRYMTSHPRDMSEAVVRTIAESQHICKNFHIPVQSGSSRIMKAMNRGYDRERYLKLVDTIRRFVPDAVITTDLIVGFPGETEKDFEDTLDLLRTVEYDDAFTFIYSPRKGTPAASFEAQIPDEVKHERLDRLMALQNEICLERNKRLVGKTLAVMVEGPSKSNPAMLSGRTDGNDLVLWPKIRDHAPGDLVNVKMERAQTWLIRGKEEA</sequence>
<evidence type="ECO:0000256" key="9">
    <source>
        <dbReference type="ARBA" id="ARBA00051425"/>
    </source>
</evidence>
<keyword evidence="13" id="KW-0963">Cytoplasm</keyword>
<feature type="domain" description="Radical SAM core" evidence="16">
    <location>
        <begin position="144"/>
        <end position="375"/>
    </location>
</feature>
<dbReference type="PROSITE" id="PS50926">
    <property type="entry name" value="TRAM"/>
    <property type="match status" value="1"/>
</dbReference>
<dbReference type="Pfam" id="PF04055">
    <property type="entry name" value="Radical_SAM"/>
    <property type="match status" value="1"/>
</dbReference>
<dbReference type="PANTHER" id="PTHR43020:SF2">
    <property type="entry name" value="MITOCHONDRIAL TRNA METHYLTHIOTRANSFERASE CDK5RAP1"/>
    <property type="match status" value="1"/>
</dbReference>
<evidence type="ECO:0000313" key="18">
    <source>
        <dbReference type="Proteomes" id="UP000754226"/>
    </source>
</evidence>
<dbReference type="Pfam" id="PF00919">
    <property type="entry name" value="UPF0004"/>
    <property type="match status" value="1"/>
</dbReference>
<dbReference type="SUPFAM" id="SSF102114">
    <property type="entry name" value="Radical SAM enzymes"/>
    <property type="match status" value="1"/>
</dbReference>
<dbReference type="NCBIfam" id="TIGR00089">
    <property type="entry name" value="MiaB/RimO family radical SAM methylthiotransferase"/>
    <property type="match status" value="1"/>
</dbReference>
<dbReference type="GO" id="GO:0035597">
    <property type="term" value="F:tRNA-2-methylthio-N(6)-dimethylallyladenosine(37) synthase activity"/>
    <property type="evidence" value="ECO:0007669"/>
    <property type="project" value="UniProtKB-EC"/>
</dbReference>
<dbReference type="CDD" id="cd01335">
    <property type="entry name" value="Radical_SAM"/>
    <property type="match status" value="1"/>
</dbReference>
<dbReference type="SMART" id="SM00729">
    <property type="entry name" value="Elp3"/>
    <property type="match status" value="1"/>
</dbReference>
<feature type="binding site" evidence="13">
    <location>
        <position position="162"/>
    </location>
    <ligand>
        <name>[4Fe-4S] cluster</name>
        <dbReference type="ChEBI" id="CHEBI:49883"/>
        <label>2</label>
        <note>4Fe-4S-S-AdoMet</note>
    </ligand>
</feature>
<evidence type="ECO:0000259" key="15">
    <source>
        <dbReference type="PROSITE" id="PS51449"/>
    </source>
</evidence>
<keyword evidence="13" id="KW-0819">tRNA processing</keyword>
<dbReference type="PROSITE" id="PS01278">
    <property type="entry name" value="MTTASE_RADICAL"/>
    <property type="match status" value="1"/>
</dbReference>
<comment type="cofactor">
    <cofactor evidence="13">
        <name>[4Fe-4S] cluster</name>
        <dbReference type="ChEBI" id="CHEBI:49883"/>
    </cofactor>
    <text evidence="13">Binds 2 [4Fe-4S] clusters. One cluster is coordinated with 3 cysteines and an exchangeable S-adenosyl-L-methionine.</text>
</comment>
<feature type="binding site" evidence="13">
    <location>
        <position position="165"/>
    </location>
    <ligand>
        <name>[4Fe-4S] cluster</name>
        <dbReference type="ChEBI" id="CHEBI:49883"/>
        <label>2</label>
        <note>4Fe-4S-S-AdoMet</note>
    </ligand>
</feature>
<dbReference type="GO" id="GO:0005829">
    <property type="term" value="C:cytosol"/>
    <property type="evidence" value="ECO:0007669"/>
    <property type="project" value="TreeGrafter"/>
</dbReference>
<comment type="subunit">
    <text evidence="13">Monomer.</text>
</comment>
<evidence type="ECO:0000313" key="17">
    <source>
        <dbReference type="EMBL" id="MBS5520554.1"/>
    </source>
</evidence>
<dbReference type="InterPro" id="IPR002792">
    <property type="entry name" value="TRAM_dom"/>
</dbReference>
<dbReference type="InterPro" id="IPR020612">
    <property type="entry name" value="Methylthiotransferase_CS"/>
</dbReference>
<dbReference type="EC" id="2.8.4.3" evidence="8 13"/>
<comment type="function">
    <text evidence="1 13">Catalyzes the methylthiolation of N6-(dimethylallyl)adenosine (i(6)A), leading to the formation of 2-methylthio-N6-(dimethylallyl)adenosine (ms(2)i(6)A) at position 37 in tRNAs that read codons beginning with uridine.</text>
</comment>
<protein>
    <recommendedName>
        <fullName evidence="10 13">tRNA-2-methylthio-N(6)-dimethylallyladenosine synthase</fullName>
        <ecNumber evidence="8 13">2.8.4.3</ecNumber>
    </recommendedName>
    <alternativeName>
        <fullName evidence="12 13">(Dimethylallyl)adenosine tRNA methylthiotransferase MiaB</fullName>
    </alternativeName>
    <alternativeName>
        <fullName evidence="11 13">tRNA-i(6)A37 methylthiotransferase</fullName>
    </alternativeName>
</protein>
<dbReference type="Pfam" id="PF01938">
    <property type="entry name" value="TRAM"/>
    <property type="match status" value="1"/>
</dbReference>
<dbReference type="InterPro" id="IPR038135">
    <property type="entry name" value="Methylthiotransferase_N_sf"/>
</dbReference>
<evidence type="ECO:0000256" key="5">
    <source>
        <dbReference type="ARBA" id="ARBA00022723"/>
    </source>
</evidence>
<evidence type="ECO:0000256" key="1">
    <source>
        <dbReference type="ARBA" id="ARBA00003234"/>
    </source>
</evidence>
<dbReference type="EMBL" id="JAGZCZ010000014">
    <property type="protein sequence ID" value="MBS5520554.1"/>
    <property type="molecule type" value="Genomic_DNA"/>
</dbReference>
<evidence type="ECO:0000259" key="14">
    <source>
        <dbReference type="PROSITE" id="PS50926"/>
    </source>
</evidence>
<dbReference type="SFLD" id="SFLDG01061">
    <property type="entry name" value="methylthiotransferase"/>
    <property type="match status" value="1"/>
</dbReference>
<dbReference type="GO" id="GO:0051539">
    <property type="term" value="F:4 iron, 4 sulfur cluster binding"/>
    <property type="evidence" value="ECO:0007669"/>
    <property type="project" value="UniProtKB-UniRule"/>
</dbReference>
<evidence type="ECO:0000256" key="3">
    <source>
        <dbReference type="ARBA" id="ARBA00022679"/>
    </source>
</evidence>
<keyword evidence="6 13" id="KW-0408">Iron</keyword>
<dbReference type="GO" id="GO:0046872">
    <property type="term" value="F:metal ion binding"/>
    <property type="evidence" value="ECO:0007669"/>
    <property type="project" value="UniProtKB-KW"/>
</dbReference>
<comment type="catalytic activity">
    <reaction evidence="9 13">
        <text>N(6)-dimethylallyladenosine(37) in tRNA + (sulfur carrier)-SH + AH2 + 2 S-adenosyl-L-methionine = 2-methylsulfanyl-N(6)-dimethylallyladenosine(37) in tRNA + (sulfur carrier)-H + 5'-deoxyadenosine + L-methionine + A + S-adenosyl-L-homocysteine + 2 H(+)</text>
        <dbReference type="Rhea" id="RHEA:37067"/>
        <dbReference type="Rhea" id="RHEA-COMP:10375"/>
        <dbReference type="Rhea" id="RHEA-COMP:10376"/>
        <dbReference type="Rhea" id="RHEA-COMP:14737"/>
        <dbReference type="Rhea" id="RHEA-COMP:14739"/>
        <dbReference type="ChEBI" id="CHEBI:13193"/>
        <dbReference type="ChEBI" id="CHEBI:15378"/>
        <dbReference type="ChEBI" id="CHEBI:17319"/>
        <dbReference type="ChEBI" id="CHEBI:17499"/>
        <dbReference type="ChEBI" id="CHEBI:29917"/>
        <dbReference type="ChEBI" id="CHEBI:57844"/>
        <dbReference type="ChEBI" id="CHEBI:57856"/>
        <dbReference type="ChEBI" id="CHEBI:59789"/>
        <dbReference type="ChEBI" id="CHEBI:64428"/>
        <dbReference type="ChEBI" id="CHEBI:74415"/>
        <dbReference type="ChEBI" id="CHEBI:74417"/>
        <dbReference type="EC" id="2.8.4.3"/>
    </reaction>
</comment>
<dbReference type="InterPro" id="IPR005839">
    <property type="entry name" value="Methylthiotransferase"/>
</dbReference>
<dbReference type="NCBIfam" id="TIGR01574">
    <property type="entry name" value="miaB-methiolase"/>
    <property type="match status" value="1"/>
</dbReference>
<dbReference type="Gene3D" id="3.40.50.12160">
    <property type="entry name" value="Methylthiotransferase, N-terminal domain"/>
    <property type="match status" value="1"/>
</dbReference>
<accession>A0A943EI27</accession>
<dbReference type="InterPro" id="IPR006463">
    <property type="entry name" value="MiaB_methiolase"/>
</dbReference>
<dbReference type="PROSITE" id="PS51918">
    <property type="entry name" value="RADICAL_SAM"/>
    <property type="match status" value="1"/>
</dbReference>
<evidence type="ECO:0000256" key="6">
    <source>
        <dbReference type="ARBA" id="ARBA00023004"/>
    </source>
</evidence>
<dbReference type="InterPro" id="IPR007197">
    <property type="entry name" value="rSAM"/>
</dbReference>
<evidence type="ECO:0000256" key="10">
    <source>
        <dbReference type="ARBA" id="ARBA00068570"/>
    </source>
</evidence>
<evidence type="ECO:0000256" key="4">
    <source>
        <dbReference type="ARBA" id="ARBA00022691"/>
    </source>
</evidence>
<feature type="domain" description="MTTase N-terminal" evidence="15">
    <location>
        <begin position="3"/>
        <end position="119"/>
    </location>
</feature>
<feature type="binding site" evidence="13">
    <location>
        <position position="12"/>
    </location>
    <ligand>
        <name>[4Fe-4S] cluster</name>
        <dbReference type="ChEBI" id="CHEBI:49883"/>
        <label>1</label>
    </ligand>
</feature>
<feature type="binding site" evidence="13">
    <location>
        <position position="82"/>
    </location>
    <ligand>
        <name>[4Fe-4S] cluster</name>
        <dbReference type="ChEBI" id="CHEBI:49883"/>
        <label>1</label>
    </ligand>
</feature>
<evidence type="ECO:0000259" key="16">
    <source>
        <dbReference type="PROSITE" id="PS51918"/>
    </source>
</evidence>
<dbReference type="SFLD" id="SFLDF00273">
    <property type="entry name" value="(dimethylallyl)adenosine_tRNA"/>
    <property type="match status" value="1"/>
</dbReference>
<feature type="domain" description="TRAM" evidence="14">
    <location>
        <begin position="377"/>
        <end position="441"/>
    </location>
</feature>
<comment type="caution">
    <text evidence="17">The sequence shown here is derived from an EMBL/GenBank/DDBJ whole genome shotgun (WGS) entry which is preliminary data.</text>
</comment>
<feature type="binding site" evidence="13">
    <location>
        <position position="158"/>
    </location>
    <ligand>
        <name>[4Fe-4S] cluster</name>
        <dbReference type="ChEBI" id="CHEBI:49883"/>
        <label>2</label>
        <note>4Fe-4S-S-AdoMet</note>
    </ligand>
</feature>
<dbReference type="HAMAP" id="MF_01864">
    <property type="entry name" value="tRNA_metthiotr_MiaB"/>
    <property type="match status" value="1"/>
</dbReference>
<reference evidence="17" key="1">
    <citation type="submission" date="2021-02" db="EMBL/GenBank/DDBJ databases">
        <title>Infant gut strain persistence is associated with maternal origin, phylogeny, and functional potential including surface adhesion and iron acquisition.</title>
        <authorList>
            <person name="Lou Y.C."/>
        </authorList>
    </citation>
    <scope>NUCLEOTIDE SEQUENCE</scope>
    <source>
        <strain evidence="17">L3_106_000M1_dasL3_106_000M1_concoct_15</strain>
    </source>
</reference>
<dbReference type="InterPro" id="IPR058240">
    <property type="entry name" value="rSAM_sf"/>
</dbReference>
<dbReference type="AlphaFoldDB" id="A0A943EI27"/>
<keyword evidence="3 13" id="KW-0808">Transferase</keyword>
<dbReference type="FunFam" id="3.40.50.12160:FF:000003">
    <property type="entry name" value="CDK5 regulatory subunit-associated protein 1"/>
    <property type="match status" value="1"/>
</dbReference>
<keyword evidence="4 13" id="KW-0949">S-adenosyl-L-methionine</keyword>
<evidence type="ECO:0000256" key="12">
    <source>
        <dbReference type="ARBA" id="ARBA00081141"/>
    </source>
</evidence>
<organism evidence="17 18">
    <name type="scientific">Acidaminococcus intestini</name>
    <dbReference type="NCBI Taxonomy" id="187327"/>
    <lineage>
        <taxon>Bacteria</taxon>
        <taxon>Bacillati</taxon>
        <taxon>Bacillota</taxon>
        <taxon>Negativicutes</taxon>
        <taxon>Acidaminococcales</taxon>
        <taxon>Acidaminococcaceae</taxon>
        <taxon>Acidaminococcus</taxon>
    </lineage>
</organism>
<comment type="subcellular location">
    <subcellularLocation>
        <location evidence="13">Cytoplasm</location>
    </subcellularLocation>
</comment>
<dbReference type="PROSITE" id="PS51449">
    <property type="entry name" value="MTTASE_N"/>
    <property type="match status" value="1"/>
</dbReference>
<name>A0A943EI27_9FIRM</name>
<dbReference type="InterPro" id="IPR006638">
    <property type="entry name" value="Elp3/MiaA/NifB-like_rSAM"/>
</dbReference>
<evidence type="ECO:0000256" key="13">
    <source>
        <dbReference type="HAMAP-Rule" id="MF_01864"/>
    </source>
</evidence>
<gene>
    <name evidence="13 17" type="primary">miaB</name>
    <name evidence="17" type="ORF">KHX13_09655</name>
</gene>
<evidence type="ECO:0000256" key="8">
    <source>
        <dbReference type="ARBA" id="ARBA00033765"/>
    </source>
</evidence>
<dbReference type="Gene3D" id="3.80.30.20">
    <property type="entry name" value="tm_1862 like domain"/>
    <property type="match status" value="1"/>
</dbReference>
<dbReference type="FunFam" id="3.80.30.20:FF:000001">
    <property type="entry name" value="tRNA-2-methylthio-N(6)-dimethylallyladenosine synthase 2"/>
    <property type="match status" value="1"/>
</dbReference>
<dbReference type="InterPro" id="IPR023404">
    <property type="entry name" value="rSAM_horseshoe"/>
</dbReference>